<dbReference type="PANTHER" id="PTHR43756:SF5">
    <property type="entry name" value="CHOLINE MONOOXYGENASE, CHLOROPLASTIC"/>
    <property type="match status" value="1"/>
</dbReference>
<dbReference type="Gene3D" id="2.102.10.10">
    <property type="entry name" value="Rieske [2Fe-2S] iron-sulphur domain"/>
    <property type="match status" value="1"/>
</dbReference>
<dbReference type="PANTHER" id="PTHR43756">
    <property type="entry name" value="CHOLINE MONOOXYGENASE, CHLOROPLASTIC"/>
    <property type="match status" value="1"/>
</dbReference>
<dbReference type="SUPFAM" id="SSF55961">
    <property type="entry name" value="Bet v1-like"/>
    <property type="match status" value="1"/>
</dbReference>
<dbReference type="InterPro" id="IPR017941">
    <property type="entry name" value="Rieske_2Fe-2S"/>
</dbReference>
<keyword evidence="5" id="KW-0408">Iron</keyword>
<dbReference type="CDD" id="cd03469">
    <property type="entry name" value="Rieske_RO_Alpha_N"/>
    <property type="match status" value="1"/>
</dbReference>
<evidence type="ECO:0000313" key="8">
    <source>
        <dbReference type="EMBL" id="WXB03394.1"/>
    </source>
</evidence>
<evidence type="ECO:0000256" key="1">
    <source>
        <dbReference type="ARBA" id="ARBA00001962"/>
    </source>
</evidence>
<dbReference type="RefSeq" id="WP_394833024.1">
    <property type="nucleotide sequence ID" value="NZ_CP089929.1"/>
</dbReference>
<dbReference type="PRINTS" id="PR00090">
    <property type="entry name" value="RNGDIOXGNASE"/>
</dbReference>
<evidence type="ECO:0000256" key="4">
    <source>
        <dbReference type="ARBA" id="ARBA00023002"/>
    </source>
</evidence>
<keyword evidence="8" id="KW-0223">Dioxygenase</keyword>
<dbReference type="Gene3D" id="3.90.380.10">
    <property type="entry name" value="Naphthalene 1,2-dioxygenase Alpha Subunit, Chain A, domain 1"/>
    <property type="match status" value="2"/>
</dbReference>
<evidence type="ECO:0000259" key="7">
    <source>
        <dbReference type="PROSITE" id="PS51296"/>
    </source>
</evidence>
<evidence type="ECO:0000256" key="5">
    <source>
        <dbReference type="ARBA" id="ARBA00023004"/>
    </source>
</evidence>
<dbReference type="Pfam" id="PF00355">
    <property type="entry name" value="Rieske"/>
    <property type="match status" value="1"/>
</dbReference>
<keyword evidence="2" id="KW-0001">2Fe-2S</keyword>
<evidence type="ECO:0000256" key="3">
    <source>
        <dbReference type="ARBA" id="ARBA00022723"/>
    </source>
</evidence>
<feature type="domain" description="Rieske" evidence="7">
    <location>
        <begin position="47"/>
        <end position="156"/>
    </location>
</feature>
<keyword evidence="6" id="KW-0411">Iron-sulfur</keyword>
<protein>
    <submittedName>
        <fullName evidence="8">Aromatic ring-hydroxylating dioxygenase subunit alpha</fullName>
    </submittedName>
</protein>
<sequence length="366" mass="41408">MEPTLEQIIGDYDEGAPLAEASTIPGPWYTDPRVADLERRTVWSRTWQLAARVDQVALPGQYVTTTIAGEPIVVVRGDDGALRAFYNVCRHHAAAVMTLPEGRAPHLRCPYHGWTYTLDGALKGVTEFAGVCHFDRTKNGLVPVPHVAVWEKFVMVALDADTPPLGVWLASLRERVTPLHLGALHFAERRVFTLGCNWKVFIDNYLDGGYHVPHLHKGLSSILKHNDYTIENGERYCVQSSPVDASAGEEMTASVRQGQAHYFWLYPNLMLNWYEGYLDTNLVIPLGIDKTQVIFDFYFDDVRESSQERNRRSIDVSVRIQDEDHAICESVQRGLSSRAYHAGRLSVRREAGEHLFHRLLASDLRR</sequence>
<dbReference type="InterPro" id="IPR015879">
    <property type="entry name" value="Ring_hydroxy_dOase_asu_C_dom"/>
</dbReference>
<name>A0ABZ2KXH9_9BACT</name>
<dbReference type="PROSITE" id="PS51296">
    <property type="entry name" value="RIESKE"/>
    <property type="match status" value="1"/>
</dbReference>
<keyword evidence="3" id="KW-0479">Metal-binding</keyword>
<evidence type="ECO:0000313" key="9">
    <source>
        <dbReference type="Proteomes" id="UP001374803"/>
    </source>
</evidence>
<evidence type="ECO:0000256" key="6">
    <source>
        <dbReference type="ARBA" id="ARBA00023014"/>
    </source>
</evidence>
<gene>
    <name evidence="8" type="ORF">LVJ94_41630</name>
</gene>
<dbReference type="Pfam" id="PF00848">
    <property type="entry name" value="Ring_hydroxyl_A"/>
    <property type="match status" value="1"/>
</dbReference>
<dbReference type="GO" id="GO:0051213">
    <property type="term" value="F:dioxygenase activity"/>
    <property type="evidence" value="ECO:0007669"/>
    <property type="project" value="UniProtKB-KW"/>
</dbReference>
<keyword evidence="9" id="KW-1185">Reference proteome</keyword>
<reference evidence="8" key="1">
    <citation type="submission" date="2021-12" db="EMBL/GenBank/DDBJ databases">
        <title>Discovery of the Pendulisporaceae a myxobacterial family with distinct sporulation behavior and unique specialized metabolism.</title>
        <authorList>
            <person name="Garcia R."/>
            <person name="Popoff A."/>
            <person name="Bader C.D."/>
            <person name="Loehr J."/>
            <person name="Walesch S."/>
            <person name="Walt C."/>
            <person name="Boldt J."/>
            <person name="Bunk B."/>
            <person name="Haeckl F.J.F.P.J."/>
            <person name="Gunesch A.P."/>
            <person name="Birkelbach J."/>
            <person name="Nuebel U."/>
            <person name="Pietschmann T."/>
            <person name="Bach T."/>
            <person name="Mueller R."/>
        </authorList>
    </citation>
    <scope>NUCLEOTIDE SEQUENCE</scope>
    <source>
        <strain evidence="8">MSr11367</strain>
    </source>
</reference>
<evidence type="ECO:0000256" key="2">
    <source>
        <dbReference type="ARBA" id="ARBA00022714"/>
    </source>
</evidence>
<dbReference type="Proteomes" id="UP001374803">
    <property type="component" value="Chromosome"/>
</dbReference>
<accession>A0ABZ2KXH9</accession>
<dbReference type="InterPro" id="IPR036922">
    <property type="entry name" value="Rieske_2Fe-2S_sf"/>
</dbReference>
<dbReference type="SUPFAM" id="SSF50022">
    <property type="entry name" value="ISP domain"/>
    <property type="match status" value="1"/>
</dbReference>
<keyword evidence="4" id="KW-0560">Oxidoreductase</keyword>
<organism evidence="8 9">
    <name type="scientific">Pendulispora rubella</name>
    <dbReference type="NCBI Taxonomy" id="2741070"/>
    <lineage>
        <taxon>Bacteria</taxon>
        <taxon>Pseudomonadati</taxon>
        <taxon>Myxococcota</taxon>
        <taxon>Myxococcia</taxon>
        <taxon>Myxococcales</taxon>
        <taxon>Sorangiineae</taxon>
        <taxon>Pendulisporaceae</taxon>
        <taxon>Pendulispora</taxon>
    </lineage>
</organism>
<dbReference type="InterPro" id="IPR001663">
    <property type="entry name" value="Rng_hydr_dOase-A"/>
</dbReference>
<comment type="cofactor">
    <cofactor evidence="1">
        <name>Fe cation</name>
        <dbReference type="ChEBI" id="CHEBI:24875"/>
    </cofactor>
</comment>
<proteinExistence type="predicted"/>
<dbReference type="EMBL" id="CP089983">
    <property type="protein sequence ID" value="WXB03394.1"/>
    <property type="molecule type" value="Genomic_DNA"/>
</dbReference>